<comment type="pathway">
    <text evidence="2 8">Cofactor biosynthesis; thiamine diphosphate biosynthesis.</text>
</comment>
<dbReference type="AlphaFoldDB" id="A0A1E3W277"/>
<comment type="catalytic activity">
    <reaction evidence="7 8">
        <text>[ThiS sulfur-carrier protein]-C-terminal-Gly-aminoethanethioate + 2-iminoacetate + 1-deoxy-D-xylulose 5-phosphate = [ThiS sulfur-carrier protein]-C-terminal Gly-Gly + 2-[(2R,5Z)-2-carboxy-4-methylthiazol-5(2H)-ylidene]ethyl phosphate + 2 H2O + H(+)</text>
        <dbReference type="Rhea" id="RHEA:26297"/>
        <dbReference type="Rhea" id="RHEA-COMP:12909"/>
        <dbReference type="Rhea" id="RHEA-COMP:19908"/>
        <dbReference type="ChEBI" id="CHEBI:15377"/>
        <dbReference type="ChEBI" id="CHEBI:15378"/>
        <dbReference type="ChEBI" id="CHEBI:57792"/>
        <dbReference type="ChEBI" id="CHEBI:62899"/>
        <dbReference type="ChEBI" id="CHEBI:77846"/>
        <dbReference type="ChEBI" id="CHEBI:90778"/>
        <dbReference type="ChEBI" id="CHEBI:232372"/>
        <dbReference type="EC" id="2.8.1.10"/>
    </reaction>
</comment>
<comment type="subcellular location">
    <subcellularLocation>
        <location evidence="8">Cytoplasm</location>
    </subcellularLocation>
</comment>
<gene>
    <name evidence="8" type="primary">thiG</name>
    <name evidence="10" type="ORF">AUC68_04330</name>
</gene>
<dbReference type="InterPro" id="IPR008867">
    <property type="entry name" value="ThiG"/>
</dbReference>
<proteinExistence type="inferred from homology"/>
<keyword evidence="6 8" id="KW-0704">Schiff base</keyword>
<feature type="domain" description="Thiazole synthase ThiG" evidence="9">
    <location>
        <begin position="4"/>
        <end position="249"/>
    </location>
</feature>
<comment type="similarity">
    <text evidence="8">Belongs to the ThiG family.</text>
</comment>
<evidence type="ECO:0000313" key="11">
    <source>
        <dbReference type="Proteomes" id="UP000094501"/>
    </source>
</evidence>
<dbReference type="GO" id="GO:1990107">
    <property type="term" value="F:thiazole synthase activity"/>
    <property type="evidence" value="ECO:0007669"/>
    <property type="project" value="UniProtKB-EC"/>
</dbReference>
<protein>
    <recommendedName>
        <fullName evidence="3 8">Thiazole synthase</fullName>
        <ecNumber evidence="3 8">2.8.1.10</ecNumber>
    </recommendedName>
</protein>
<dbReference type="RefSeq" id="WP_069437175.1">
    <property type="nucleotide sequence ID" value="NZ_LPWG01000011.1"/>
</dbReference>
<evidence type="ECO:0000256" key="7">
    <source>
        <dbReference type="ARBA" id="ARBA00049897"/>
    </source>
</evidence>
<dbReference type="InterPro" id="IPR013785">
    <property type="entry name" value="Aldolase_TIM"/>
</dbReference>
<keyword evidence="5 8" id="KW-0784">Thiamine biosynthesis</keyword>
<comment type="subunit">
    <text evidence="8">Homotetramer. Forms heterodimers with either ThiH or ThiS.</text>
</comment>
<dbReference type="PANTHER" id="PTHR34266">
    <property type="entry name" value="THIAZOLE SYNTHASE"/>
    <property type="match status" value="1"/>
</dbReference>
<dbReference type="Proteomes" id="UP000094501">
    <property type="component" value="Unassembled WGS sequence"/>
</dbReference>
<dbReference type="SUPFAM" id="SSF110399">
    <property type="entry name" value="ThiG-like"/>
    <property type="match status" value="1"/>
</dbReference>
<feature type="binding site" evidence="8">
    <location>
        <begin position="184"/>
        <end position="185"/>
    </location>
    <ligand>
        <name>1-deoxy-D-xylulose 5-phosphate</name>
        <dbReference type="ChEBI" id="CHEBI:57792"/>
    </ligand>
</feature>
<evidence type="ECO:0000256" key="5">
    <source>
        <dbReference type="ARBA" id="ARBA00022977"/>
    </source>
</evidence>
<feature type="binding site" evidence="8">
    <location>
        <begin position="206"/>
        <end position="207"/>
    </location>
    <ligand>
        <name>1-deoxy-D-xylulose 5-phosphate</name>
        <dbReference type="ChEBI" id="CHEBI:57792"/>
    </ligand>
</feature>
<keyword evidence="4 8" id="KW-0808">Transferase</keyword>
<dbReference type="PANTHER" id="PTHR34266:SF2">
    <property type="entry name" value="THIAZOLE SYNTHASE"/>
    <property type="match status" value="1"/>
</dbReference>
<dbReference type="HAMAP" id="MF_00443">
    <property type="entry name" value="ThiG"/>
    <property type="match status" value="1"/>
</dbReference>
<evidence type="ECO:0000256" key="6">
    <source>
        <dbReference type="ARBA" id="ARBA00023270"/>
    </source>
</evidence>
<keyword evidence="11" id="KW-1185">Reference proteome</keyword>
<dbReference type="CDD" id="cd04728">
    <property type="entry name" value="ThiG"/>
    <property type="match status" value="1"/>
</dbReference>
<evidence type="ECO:0000256" key="3">
    <source>
        <dbReference type="ARBA" id="ARBA00011960"/>
    </source>
</evidence>
<evidence type="ECO:0000256" key="8">
    <source>
        <dbReference type="HAMAP-Rule" id="MF_00443"/>
    </source>
</evidence>
<dbReference type="Gene3D" id="3.20.20.70">
    <property type="entry name" value="Aldolase class I"/>
    <property type="match status" value="1"/>
</dbReference>
<comment type="caution">
    <text evidence="10">The sequence shown here is derived from an EMBL/GenBank/DDBJ whole genome shotgun (WGS) entry which is preliminary data.</text>
</comment>
<dbReference type="Pfam" id="PF05690">
    <property type="entry name" value="ThiG"/>
    <property type="match status" value="1"/>
</dbReference>
<accession>A0A1E3W277</accession>
<dbReference type="OrthoDB" id="9805935at2"/>
<name>A0A1E3W277_9HYPH</name>
<evidence type="ECO:0000259" key="9">
    <source>
        <dbReference type="Pfam" id="PF05690"/>
    </source>
</evidence>
<evidence type="ECO:0000256" key="2">
    <source>
        <dbReference type="ARBA" id="ARBA00004948"/>
    </source>
</evidence>
<comment type="function">
    <text evidence="1 8">Catalyzes the rearrangement of 1-deoxy-D-xylulose 5-phosphate (DXP) to produce the thiazole phosphate moiety of thiamine. Sulfur is provided by the thiocarboxylate moiety of the carrier protein ThiS. In vitro, sulfur can be provided by H(2)S.</text>
</comment>
<dbReference type="EC" id="2.8.1.10" evidence="3 8"/>
<reference evidence="10 11" key="1">
    <citation type="journal article" date="2016" name="Environ. Microbiol.">
        <title>New Methyloceanibacter diversity from North Sea sediments includes methanotroph containing solely the soluble methane monooxygenase.</title>
        <authorList>
            <person name="Vekeman B."/>
            <person name="Kerckhof F.M."/>
            <person name="Cremers G."/>
            <person name="de Vos P."/>
            <person name="Vandamme P."/>
            <person name="Boon N."/>
            <person name="Op den Camp H.J."/>
            <person name="Heylen K."/>
        </authorList>
    </citation>
    <scope>NUCLEOTIDE SEQUENCE [LARGE SCALE GENOMIC DNA]</scope>
    <source>
        <strain evidence="10 11">R-67174</strain>
    </source>
</reference>
<organism evidence="10 11">
    <name type="scientific">Methyloceanibacter methanicus</name>
    <dbReference type="NCBI Taxonomy" id="1774968"/>
    <lineage>
        <taxon>Bacteria</taxon>
        <taxon>Pseudomonadati</taxon>
        <taxon>Pseudomonadota</taxon>
        <taxon>Alphaproteobacteria</taxon>
        <taxon>Hyphomicrobiales</taxon>
        <taxon>Hyphomicrobiaceae</taxon>
        <taxon>Methyloceanibacter</taxon>
    </lineage>
</organism>
<dbReference type="EMBL" id="LPWG01000011">
    <property type="protein sequence ID" value="ODR99236.1"/>
    <property type="molecule type" value="Genomic_DNA"/>
</dbReference>
<dbReference type="InterPro" id="IPR033983">
    <property type="entry name" value="Thiazole_synthase_ThiG"/>
</dbReference>
<feature type="active site" description="Schiff-base intermediate with DXP" evidence="8">
    <location>
        <position position="96"/>
    </location>
</feature>
<keyword evidence="8" id="KW-0963">Cytoplasm</keyword>
<evidence type="ECO:0000313" key="10">
    <source>
        <dbReference type="EMBL" id="ODR99236.1"/>
    </source>
</evidence>
<comment type="caution">
    <text evidence="8">Lacks conserved residue(s) required for the propagation of feature annotation.</text>
</comment>
<evidence type="ECO:0000256" key="1">
    <source>
        <dbReference type="ARBA" id="ARBA00002834"/>
    </source>
</evidence>
<dbReference type="GO" id="GO:0005737">
    <property type="term" value="C:cytoplasm"/>
    <property type="evidence" value="ECO:0007669"/>
    <property type="project" value="UniProtKB-SubCell"/>
</dbReference>
<sequence length="262" mass="27906">MFKLYGTEVSSRLLLGTAGYASPDLLRQAVEASGAEIVTVSLRRESARAKTGQGFWGLIEELGRKVLPNTAGCRTAKEAITTAQMARELFGTNWIKLEVIANDDTLQPEVFGLVEAAAELNADGFDVLPYTTEDLSVAERLVAAGCDVLMPWGSPIARPRGLRTRPRFRPCAPIFPTTPLIVDAGLGAPSHAAEAMEMGYDAVLLNTAIAKAGDPVKMARGFARAVEGGRLAFEAGIVEPRDMASPSTPVVGTPFFKIDNVS</sequence>
<dbReference type="STRING" id="1774968.AUC68_04330"/>
<dbReference type="GO" id="GO:0009229">
    <property type="term" value="P:thiamine diphosphate biosynthetic process"/>
    <property type="evidence" value="ECO:0007669"/>
    <property type="project" value="UniProtKB-UniRule"/>
</dbReference>
<evidence type="ECO:0000256" key="4">
    <source>
        <dbReference type="ARBA" id="ARBA00022679"/>
    </source>
</evidence>
<dbReference type="UniPathway" id="UPA00060"/>